<dbReference type="AlphaFoldDB" id="A0A1F8AU80"/>
<dbReference type="InterPro" id="IPR027417">
    <property type="entry name" value="P-loop_NTPase"/>
</dbReference>
<dbReference type="SMART" id="SM00382">
    <property type="entry name" value="AAA"/>
    <property type="match status" value="1"/>
</dbReference>
<dbReference type="InterPro" id="IPR017911">
    <property type="entry name" value="MacB-like_ATP-bd"/>
</dbReference>
<proteinExistence type="inferred from homology"/>
<dbReference type="EMBL" id="MGGW01000004">
    <property type="protein sequence ID" value="OGM55304.1"/>
    <property type="molecule type" value="Genomic_DNA"/>
</dbReference>
<dbReference type="PANTHER" id="PTHR42798">
    <property type="entry name" value="LIPOPROTEIN-RELEASING SYSTEM ATP-BINDING PROTEIN LOLD"/>
    <property type="match status" value="1"/>
</dbReference>
<dbReference type="FunFam" id="3.40.50.300:FF:000032">
    <property type="entry name" value="Export ABC transporter ATP-binding protein"/>
    <property type="match status" value="1"/>
</dbReference>
<keyword evidence="3" id="KW-0547">Nucleotide-binding</keyword>
<gene>
    <name evidence="6" type="ORF">A3E44_03405</name>
</gene>
<dbReference type="GO" id="GO:0098796">
    <property type="term" value="C:membrane protein complex"/>
    <property type="evidence" value="ECO:0007669"/>
    <property type="project" value="UniProtKB-ARBA"/>
</dbReference>
<dbReference type="PROSITE" id="PS50893">
    <property type="entry name" value="ABC_TRANSPORTER_2"/>
    <property type="match status" value="1"/>
</dbReference>
<evidence type="ECO:0000256" key="1">
    <source>
        <dbReference type="ARBA" id="ARBA00005417"/>
    </source>
</evidence>
<feature type="domain" description="ABC transporter" evidence="5">
    <location>
        <begin position="2"/>
        <end position="225"/>
    </location>
</feature>
<dbReference type="InterPro" id="IPR003439">
    <property type="entry name" value="ABC_transporter-like_ATP-bd"/>
</dbReference>
<evidence type="ECO:0000313" key="6">
    <source>
        <dbReference type="EMBL" id="OGM55304.1"/>
    </source>
</evidence>
<dbReference type="GO" id="GO:0016887">
    <property type="term" value="F:ATP hydrolysis activity"/>
    <property type="evidence" value="ECO:0007669"/>
    <property type="project" value="InterPro"/>
</dbReference>
<comment type="similarity">
    <text evidence="1">Belongs to the ABC transporter superfamily.</text>
</comment>
<name>A0A1F8AU80_9BACT</name>
<keyword evidence="4 6" id="KW-0067">ATP-binding</keyword>
<keyword evidence="2" id="KW-0813">Transport</keyword>
<dbReference type="InterPro" id="IPR003593">
    <property type="entry name" value="AAA+_ATPase"/>
</dbReference>
<evidence type="ECO:0000259" key="5">
    <source>
        <dbReference type="PROSITE" id="PS50893"/>
    </source>
</evidence>
<dbReference type="CDD" id="cd03255">
    <property type="entry name" value="ABC_MJ0796_LolCDE_FtsE"/>
    <property type="match status" value="1"/>
</dbReference>
<evidence type="ECO:0000256" key="4">
    <source>
        <dbReference type="ARBA" id="ARBA00022840"/>
    </source>
</evidence>
<comment type="caution">
    <text evidence="6">The sequence shown here is derived from an EMBL/GenBank/DDBJ whole genome shotgun (WGS) entry which is preliminary data.</text>
</comment>
<dbReference type="Proteomes" id="UP000178603">
    <property type="component" value="Unassembled WGS sequence"/>
</dbReference>
<reference evidence="6 7" key="1">
    <citation type="journal article" date="2016" name="Nat. Commun.">
        <title>Thousands of microbial genomes shed light on interconnected biogeochemical processes in an aquifer system.</title>
        <authorList>
            <person name="Anantharaman K."/>
            <person name="Brown C.T."/>
            <person name="Hug L.A."/>
            <person name="Sharon I."/>
            <person name="Castelle C.J."/>
            <person name="Probst A.J."/>
            <person name="Thomas B.C."/>
            <person name="Singh A."/>
            <person name="Wilkins M.J."/>
            <person name="Karaoz U."/>
            <person name="Brodie E.L."/>
            <person name="Williams K.H."/>
            <person name="Hubbard S.S."/>
            <person name="Banfield J.F."/>
        </authorList>
    </citation>
    <scope>NUCLEOTIDE SEQUENCE [LARGE SCALE GENOMIC DNA]</scope>
</reference>
<sequence length="225" mass="25171">MISLKNVIKEYKIGDTTLKALDSTTLEIKHGEFIGIIGSSGSGKSTLMHIIGLLDKPTSGEIIFEGRNIAKLTDDEISKIRNSVVGFVFQQFNLINNLTVAENIRLPLLYSKTKPDYDIANYANDLMRMFGIDKRANFYPNKISGGEQQRCAIARALVMKPKIILADEPTGNLDSKTGNEIIELIKKLNKDLNVTVVIVTHEKSVADKTRRRVYIKDGRVVDKYI</sequence>
<dbReference type="SUPFAM" id="SSF52540">
    <property type="entry name" value="P-loop containing nucleoside triphosphate hydrolases"/>
    <property type="match status" value="1"/>
</dbReference>
<dbReference type="Gene3D" id="3.40.50.300">
    <property type="entry name" value="P-loop containing nucleotide triphosphate hydrolases"/>
    <property type="match status" value="1"/>
</dbReference>
<evidence type="ECO:0000313" key="7">
    <source>
        <dbReference type="Proteomes" id="UP000178603"/>
    </source>
</evidence>
<protein>
    <submittedName>
        <fullName evidence="6">ABC transporter ATP-binding protein</fullName>
    </submittedName>
</protein>
<organism evidence="6 7">
    <name type="scientific">Candidatus Woesebacteria bacterium RIFCSPHIGHO2_12_FULL_41_24</name>
    <dbReference type="NCBI Taxonomy" id="1802510"/>
    <lineage>
        <taxon>Bacteria</taxon>
        <taxon>Candidatus Woeseibacteriota</taxon>
    </lineage>
</organism>
<dbReference type="GO" id="GO:0022857">
    <property type="term" value="F:transmembrane transporter activity"/>
    <property type="evidence" value="ECO:0007669"/>
    <property type="project" value="UniProtKB-ARBA"/>
</dbReference>
<dbReference type="Pfam" id="PF00005">
    <property type="entry name" value="ABC_tran"/>
    <property type="match status" value="1"/>
</dbReference>
<evidence type="ECO:0000256" key="3">
    <source>
        <dbReference type="ARBA" id="ARBA00022741"/>
    </source>
</evidence>
<dbReference type="GO" id="GO:0005524">
    <property type="term" value="F:ATP binding"/>
    <property type="evidence" value="ECO:0007669"/>
    <property type="project" value="UniProtKB-KW"/>
</dbReference>
<evidence type="ECO:0000256" key="2">
    <source>
        <dbReference type="ARBA" id="ARBA00022448"/>
    </source>
</evidence>
<dbReference type="PANTHER" id="PTHR42798:SF7">
    <property type="entry name" value="ALPHA-D-RIBOSE 1-METHYLPHOSPHONATE 5-TRIPHOSPHATE SYNTHASE SUBUNIT PHNL"/>
    <property type="match status" value="1"/>
</dbReference>
<accession>A0A1F8AU80</accession>